<dbReference type="Pfam" id="PF13288">
    <property type="entry name" value="DXPR_C"/>
    <property type="match status" value="1"/>
</dbReference>
<feature type="binding site" evidence="9">
    <location>
        <position position="10"/>
    </location>
    <ligand>
        <name>NADPH</name>
        <dbReference type="ChEBI" id="CHEBI:57783"/>
    </ligand>
</feature>
<feature type="binding site" evidence="9">
    <location>
        <position position="152"/>
    </location>
    <ligand>
        <name>Mn(2+)</name>
        <dbReference type="ChEBI" id="CHEBI:29035"/>
    </ligand>
</feature>
<keyword evidence="14" id="KW-0413">Isomerase</keyword>
<dbReference type="InterPro" id="IPR026877">
    <property type="entry name" value="DXPR_C"/>
</dbReference>
<dbReference type="InterPro" id="IPR013512">
    <property type="entry name" value="DXP_reductoisomerase_N"/>
</dbReference>
<dbReference type="Gene3D" id="3.40.50.720">
    <property type="entry name" value="NAD(P)-binding Rossmann-like Domain"/>
    <property type="match status" value="1"/>
</dbReference>
<evidence type="ECO:0000256" key="9">
    <source>
        <dbReference type="HAMAP-Rule" id="MF_00183"/>
    </source>
</evidence>
<feature type="binding site" evidence="9">
    <location>
        <position position="125"/>
    </location>
    <ligand>
        <name>1-deoxy-D-xylulose 5-phosphate</name>
        <dbReference type="ChEBI" id="CHEBI:57792"/>
    </ligand>
</feature>
<evidence type="ECO:0000259" key="11">
    <source>
        <dbReference type="Pfam" id="PF08436"/>
    </source>
</evidence>
<comment type="catalytic activity">
    <reaction evidence="8">
        <text>2-C-methyl-D-erythritol 4-phosphate + NADP(+) = 1-deoxy-D-xylulose 5-phosphate + NADPH + H(+)</text>
        <dbReference type="Rhea" id="RHEA:13717"/>
        <dbReference type="ChEBI" id="CHEBI:15378"/>
        <dbReference type="ChEBI" id="CHEBI:57783"/>
        <dbReference type="ChEBI" id="CHEBI:57792"/>
        <dbReference type="ChEBI" id="CHEBI:58262"/>
        <dbReference type="ChEBI" id="CHEBI:58349"/>
        <dbReference type="EC" id="1.1.1.267"/>
    </reaction>
    <physiologicalReaction direction="right-to-left" evidence="8">
        <dbReference type="Rhea" id="RHEA:13719"/>
    </physiologicalReaction>
</comment>
<dbReference type="EMBL" id="CAADFD010000004">
    <property type="protein sequence ID" value="VFJ48570.1"/>
    <property type="molecule type" value="Genomic_DNA"/>
</dbReference>
<name>A0A450SCG4_9GAMM</name>
<evidence type="ECO:0000256" key="6">
    <source>
        <dbReference type="ARBA" id="ARBA00023211"/>
    </source>
</evidence>
<dbReference type="NCBIfam" id="NF009114">
    <property type="entry name" value="PRK12464.1"/>
    <property type="match status" value="1"/>
</dbReference>
<feature type="binding site" evidence="9">
    <location>
        <position position="38"/>
    </location>
    <ligand>
        <name>NADPH</name>
        <dbReference type="ChEBI" id="CHEBI:57783"/>
    </ligand>
</feature>
<evidence type="ECO:0000259" key="10">
    <source>
        <dbReference type="Pfam" id="PF02670"/>
    </source>
</evidence>
<dbReference type="GO" id="GO:0030145">
    <property type="term" value="F:manganese ion binding"/>
    <property type="evidence" value="ECO:0007669"/>
    <property type="project" value="TreeGrafter"/>
</dbReference>
<dbReference type="NCBIfam" id="TIGR00243">
    <property type="entry name" value="Dxr"/>
    <property type="match status" value="1"/>
</dbReference>
<keyword evidence="5 9" id="KW-0560">Oxidoreductase</keyword>
<evidence type="ECO:0000256" key="1">
    <source>
        <dbReference type="ARBA" id="ARBA00005094"/>
    </source>
</evidence>
<comment type="cofactor">
    <cofactor evidence="9">
        <name>Mg(2+)</name>
        <dbReference type="ChEBI" id="CHEBI:18420"/>
    </cofactor>
    <cofactor evidence="9">
        <name>Mn(2+)</name>
        <dbReference type="ChEBI" id="CHEBI:29035"/>
    </cofactor>
</comment>
<gene>
    <name evidence="9" type="primary">dxr</name>
    <name evidence="14" type="ORF">BECKFW1821A_GA0114235_102517</name>
    <name evidence="13" type="ORF">BECKFW1821B_GA0114236_100417</name>
</gene>
<sequence>MIGITILGSTGTIGENTLDVIARNRNRCRVIALGANVNDQRLAKQCAQWKPKVAVMADSDAAERLRSRLRSDGVDVEVLAGVEGLTQIAKHKDADTVMAAIVGAAGLAPTLAAVQSGKRVLLANKESLVMSGKLFMDAIRENQTELLPIDSEHNAIFQCIPAEYSRRKVVSQTKNSSIPDTEYIDTPHANSAKKDDYLLPSTALDSAGIRRILLTASGGPFRNLLPDALDNITPEQACAHPNWVMGKKISVDSATMMNKGLELIEACWLFDATPDRIQIVVHPQSVIHSMVEYNDGSVLAQMGNPDMRTPIAHALFWPTRVTSGVDSLDIMAVGRLDFEPASFTRFPCLQLGREAALTGGTLPAIMNAANEIAVTAFLARRIGFNAIYRVIEATMSVMTSREPSSLEIVLEDDARAREIATEFVAREKPIGNLP</sequence>
<evidence type="ECO:0000313" key="13">
    <source>
        <dbReference type="EMBL" id="VFJ48570.1"/>
    </source>
</evidence>
<feature type="binding site" evidence="9">
    <location>
        <position position="217"/>
    </location>
    <ligand>
        <name>1-deoxy-D-xylulose 5-phosphate</name>
        <dbReference type="ChEBI" id="CHEBI:57792"/>
    </ligand>
</feature>
<keyword evidence="6 9" id="KW-0464">Manganese</keyword>
<evidence type="ECO:0000256" key="8">
    <source>
        <dbReference type="ARBA" id="ARBA00048543"/>
    </source>
</evidence>
<dbReference type="Pfam" id="PF08436">
    <property type="entry name" value="DXP_redisom_C"/>
    <property type="match status" value="1"/>
</dbReference>
<dbReference type="InterPro" id="IPR003821">
    <property type="entry name" value="DXP_reductoisomerase"/>
</dbReference>
<keyword evidence="7 9" id="KW-0414">Isoprene biosynthesis</keyword>
<dbReference type="EC" id="1.1.1.267" evidence="9"/>
<evidence type="ECO:0000259" key="12">
    <source>
        <dbReference type="Pfam" id="PF13288"/>
    </source>
</evidence>
<accession>A0A450SCG4</accession>
<feature type="domain" description="1-deoxy-D-xylulose 5-phosphate reductoisomerase N-terminal" evidence="10">
    <location>
        <begin position="4"/>
        <end position="132"/>
    </location>
</feature>
<feature type="binding site" evidence="9">
    <location>
        <position position="262"/>
    </location>
    <ligand>
        <name>1-deoxy-D-xylulose 5-phosphate</name>
        <dbReference type="ChEBI" id="CHEBI:57792"/>
    </ligand>
</feature>
<feature type="binding site" evidence="9">
    <location>
        <position position="126"/>
    </location>
    <ligand>
        <name>NADPH</name>
        <dbReference type="ChEBI" id="CHEBI:57783"/>
    </ligand>
</feature>
<comment type="pathway">
    <text evidence="1 9">Isoprenoid biosynthesis; isopentenyl diphosphate biosynthesis via DXP pathway; isopentenyl diphosphate from 1-deoxy-D-xylulose 5-phosphate: step 1/6.</text>
</comment>
<comment type="similarity">
    <text evidence="2 9">Belongs to the DXR family.</text>
</comment>
<dbReference type="InterPro" id="IPR013644">
    <property type="entry name" value="DXP_reductoisomerase_C"/>
</dbReference>
<dbReference type="GO" id="GO:0016853">
    <property type="term" value="F:isomerase activity"/>
    <property type="evidence" value="ECO:0007669"/>
    <property type="project" value="UniProtKB-KW"/>
</dbReference>
<feature type="binding site" evidence="9">
    <location>
        <position position="246"/>
    </location>
    <ligand>
        <name>NADPH</name>
        <dbReference type="ChEBI" id="CHEBI:57783"/>
    </ligand>
</feature>
<feature type="binding site" evidence="9">
    <location>
        <position position="240"/>
    </location>
    <ligand>
        <name>1-deoxy-D-xylulose 5-phosphate</name>
        <dbReference type="ChEBI" id="CHEBI:57792"/>
    </ligand>
</feature>
<comment type="caution">
    <text evidence="9">Lacks conserved residue(s) required for the propagation of feature annotation.</text>
</comment>
<evidence type="ECO:0000256" key="3">
    <source>
        <dbReference type="ARBA" id="ARBA00022723"/>
    </source>
</evidence>
<evidence type="ECO:0000313" key="14">
    <source>
        <dbReference type="EMBL" id="VFJ49959.1"/>
    </source>
</evidence>
<dbReference type="SUPFAM" id="SSF51735">
    <property type="entry name" value="NAD(P)-binding Rossmann-fold domains"/>
    <property type="match status" value="1"/>
</dbReference>
<reference evidence="14" key="1">
    <citation type="submission" date="2019-02" db="EMBL/GenBank/DDBJ databases">
        <authorList>
            <person name="Gruber-Vodicka R. H."/>
            <person name="Seah K. B. B."/>
        </authorList>
    </citation>
    <scope>NUCLEOTIDE SEQUENCE</scope>
    <source>
        <strain evidence="13">BECK_BZ106</strain>
        <strain evidence="14">BECK_BZ15</strain>
    </source>
</reference>
<evidence type="ECO:0000256" key="4">
    <source>
        <dbReference type="ARBA" id="ARBA00022857"/>
    </source>
</evidence>
<proteinExistence type="inferred from homology"/>
<feature type="binding site" evidence="9">
    <location>
        <position position="151"/>
    </location>
    <ligand>
        <name>1-deoxy-D-xylulose 5-phosphate</name>
        <dbReference type="ChEBI" id="CHEBI:57792"/>
    </ligand>
</feature>
<dbReference type="EMBL" id="CAADEW010000025">
    <property type="protein sequence ID" value="VFJ49959.1"/>
    <property type="molecule type" value="Genomic_DNA"/>
</dbReference>
<feature type="binding site" evidence="9">
    <location>
        <position position="150"/>
    </location>
    <ligand>
        <name>Mn(2+)</name>
        <dbReference type="ChEBI" id="CHEBI:29035"/>
    </ligand>
</feature>
<dbReference type="PANTHER" id="PTHR30525">
    <property type="entry name" value="1-DEOXY-D-XYLULOSE 5-PHOSPHATE REDUCTOISOMERASE"/>
    <property type="match status" value="1"/>
</dbReference>
<feature type="binding site" evidence="9">
    <location>
        <position position="259"/>
    </location>
    <ligand>
        <name>1-deoxy-D-xylulose 5-phosphate</name>
        <dbReference type="ChEBI" id="CHEBI:57792"/>
    </ligand>
</feature>
<dbReference type="Gene3D" id="1.10.1740.10">
    <property type="match status" value="1"/>
</dbReference>
<feature type="domain" description="1-deoxy-D-xylulose 5-phosphate reductoisomerase C-terminal" evidence="11">
    <location>
        <begin position="206"/>
        <end position="270"/>
    </location>
</feature>
<feature type="binding site" evidence="9">
    <location>
        <position position="124"/>
    </location>
    <ligand>
        <name>NADPH</name>
        <dbReference type="ChEBI" id="CHEBI:57783"/>
    </ligand>
</feature>
<keyword evidence="9" id="KW-0460">Magnesium</keyword>
<dbReference type="PANTHER" id="PTHR30525:SF0">
    <property type="entry name" value="1-DEOXY-D-XYLULOSE 5-PHOSPHATE REDUCTOISOMERASE, CHLOROPLASTIC"/>
    <property type="match status" value="1"/>
</dbReference>
<protein>
    <recommendedName>
        <fullName evidence="9">1-deoxy-D-xylulose 5-phosphate reductoisomerase</fullName>
        <shortName evidence="9">DXP reductoisomerase</shortName>
        <ecNumber evidence="9">1.1.1.267</ecNumber>
    </recommendedName>
    <alternativeName>
        <fullName evidence="9">1-deoxyxylulose-5-phosphate reductoisomerase</fullName>
    </alternativeName>
    <alternativeName>
        <fullName evidence="9">2-C-methyl-D-erythritol 4-phosphate synthase</fullName>
    </alternativeName>
</protein>
<organism evidence="14">
    <name type="scientific">Candidatus Kentrum sp. FW</name>
    <dbReference type="NCBI Taxonomy" id="2126338"/>
    <lineage>
        <taxon>Bacteria</taxon>
        <taxon>Pseudomonadati</taxon>
        <taxon>Pseudomonadota</taxon>
        <taxon>Gammaproteobacteria</taxon>
        <taxon>Candidatus Kentrum</taxon>
    </lineage>
</organism>
<dbReference type="FunFam" id="3.40.50.720:FF:000045">
    <property type="entry name" value="1-deoxy-D-xylulose 5-phosphate reductoisomerase"/>
    <property type="match status" value="1"/>
</dbReference>
<evidence type="ECO:0000256" key="7">
    <source>
        <dbReference type="ARBA" id="ARBA00023229"/>
    </source>
</evidence>
<feature type="binding site" evidence="9">
    <location>
        <position position="262"/>
    </location>
    <ligand>
        <name>Mn(2+)</name>
        <dbReference type="ChEBI" id="CHEBI:29035"/>
    </ligand>
</feature>
<dbReference type="PIRSF" id="PIRSF006205">
    <property type="entry name" value="Dxp_reductismrs"/>
    <property type="match status" value="1"/>
</dbReference>
<dbReference type="SUPFAM" id="SSF69055">
    <property type="entry name" value="1-deoxy-D-xylulose-5-phosphate reductoisomerase, C-terminal domain"/>
    <property type="match status" value="1"/>
</dbReference>
<dbReference type="GO" id="GO:0030604">
    <property type="term" value="F:1-deoxy-D-xylulose-5-phosphate reductoisomerase activity"/>
    <property type="evidence" value="ECO:0007669"/>
    <property type="project" value="UniProtKB-UniRule"/>
</dbReference>
<dbReference type="SUPFAM" id="SSF55347">
    <property type="entry name" value="Glyceraldehyde-3-phosphate dehydrogenase-like, C-terminal domain"/>
    <property type="match status" value="1"/>
</dbReference>
<dbReference type="UniPathway" id="UPA00056">
    <property type="reaction ID" value="UER00092"/>
</dbReference>
<keyword evidence="3 9" id="KW-0479">Metal-binding</keyword>
<feature type="binding site" evidence="9">
    <location>
        <position position="258"/>
    </location>
    <ligand>
        <name>1-deoxy-D-xylulose 5-phosphate</name>
        <dbReference type="ChEBI" id="CHEBI:57792"/>
    </ligand>
</feature>
<keyword evidence="4 9" id="KW-0521">NADP</keyword>
<dbReference type="HAMAP" id="MF_00183">
    <property type="entry name" value="DXP_reductoisom"/>
    <property type="match status" value="1"/>
</dbReference>
<dbReference type="GO" id="GO:0051484">
    <property type="term" value="P:isopentenyl diphosphate biosynthetic process, methylerythritol 4-phosphate pathway involved in terpenoid biosynthetic process"/>
    <property type="evidence" value="ECO:0007669"/>
    <property type="project" value="UniProtKB-ARBA"/>
</dbReference>
<feature type="binding site" evidence="9">
    <location>
        <position position="253"/>
    </location>
    <ligand>
        <name>1-deoxy-D-xylulose 5-phosphate</name>
        <dbReference type="ChEBI" id="CHEBI:57792"/>
    </ligand>
</feature>
<feature type="domain" description="DXP reductoisomerase C-terminal" evidence="12">
    <location>
        <begin position="302"/>
        <end position="418"/>
    </location>
</feature>
<evidence type="ECO:0000256" key="5">
    <source>
        <dbReference type="ARBA" id="ARBA00023002"/>
    </source>
</evidence>
<feature type="binding site" evidence="9">
    <location>
        <position position="13"/>
    </location>
    <ligand>
        <name>NADPH</name>
        <dbReference type="ChEBI" id="CHEBI:57783"/>
    </ligand>
</feature>
<dbReference type="InterPro" id="IPR036169">
    <property type="entry name" value="DXPR_C_sf"/>
</dbReference>
<dbReference type="Pfam" id="PF02670">
    <property type="entry name" value="DXP_reductoisom"/>
    <property type="match status" value="1"/>
</dbReference>
<feature type="binding site" evidence="9">
    <location>
        <position position="152"/>
    </location>
    <ligand>
        <name>1-deoxy-D-xylulose 5-phosphate</name>
        <dbReference type="ChEBI" id="CHEBI:57792"/>
    </ligand>
</feature>
<dbReference type="InterPro" id="IPR036291">
    <property type="entry name" value="NAD(P)-bd_dom_sf"/>
</dbReference>
<feature type="binding site" evidence="9">
    <location>
        <position position="11"/>
    </location>
    <ligand>
        <name>NADPH</name>
        <dbReference type="ChEBI" id="CHEBI:57783"/>
    </ligand>
</feature>
<dbReference type="AlphaFoldDB" id="A0A450SCG4"/>
<dbReference type="GO" id="GO:0070402">
    <property type="term" value="F:NADPH binding"/>
    <property type="evidence" value="ECO:0007669"/>
    <property type="project" value="InterPro"/>
</dbReference>
<comment type="function">
    <text evidence="9">Catalyzes the NADPH-dependent rearrangement and reduction of 1-deoxy-D-xylulose-5-phosphate (DXP) to 2-C-methyl-D-erythritol 4-phosphate (MEP).</text>
</comment>
<evidence type="ECO:0000256" key="2">
    <source>
        <dbReference type="ARBA" id="ARBA00006825"/>
    </source>
</evidence>